<feature type="transmembrane region" description="Helical" evidence="9">
    <location>
        <begin position="304"/>
        <end position="334"/>
    </location>
</feature>
<keyword evidence="7 9" id="KW-0472">Membrane</keyword>
<dbReference type="PROSITE" id="PS50283">
    <property type="entry name" value="NA_SOLUT_SYMP_3"/>
    <property type="match status" value="1"/>
</dbReference>
<evidence type="ECO:0000256" key="4">
    <source>
        <dbReference type="ARBA" id="ARBA00022475"/>
    </source>
</evidence>
<protein>
    <submittedName>
        <fullName evidence="10">Sodium:solute symporter family protein</fullName>
    </submittedName>
</protein>
<keyword evidence="6 9" id="KW-1133">Transmembrane helix</keyword>
<feature type="transmembrane region" description="Helical" evidence="9">
    <location>
        <begin position="259"/>
        <end position="284"/>
    </location>
</feature>
<dbReference type="InterPro" id="IPR018212">
    <property type="entry name" value="Na/solute_symporter_CS"/>
</dbReference>
<name>A0ABR8R600_9BACI</name>
<reference evidence="10 11" key="1">
    <citation type="submission" date="2020-08" db="EMBL/GenBank/DDBJ databases">
        <title>A Genomic Blueprint of the Chicken Gut Microbiome.</title>
        <authorList>
            <person name="Gilroy R."/>
            <person name="Ravi A."/>
            <person name="Getino M."/>
            <person name="Pursley I."/>
            <person name="Horton D.L."/>
            <person name="Alikhan N.-F."/>
            <person name="Baker D."/>
            <person name="Gharbi K."/>
            <person name="Hall N."/>
            <person name="Watson M."/>
            <person name="Adriaenssens E.M."/>
            <person name="Foster-Nyarko E."/>
            <person name="Jarju S."/>
            <person name="Secka A."/>
            <person name="Antonio M."/>
            <person name="Oren A."/>
            <person name="Chaudhuri R."/>
            <person name="La Ragione R.M."/>
            <person name="Hildebrand F."/>
            <person name="Pallen M.J."/>
        </authorList>
    </citation>
    <scope>NUCLEOTIDE SEQUENCE [LARGE SCALE GENOMIC DNA]</scope>
    <source>
        <strain evidence="10 11">Sa2BUA9</strain>
    </source>
</reference>
<feature type="transmembrane region" description="Helical" evidence="9">
    <location>
        <begin position="181"/>
        <end position="200"/>
    </location>
</feature>
<evidence type="ECO:0000256" key="2">
    <source>
        <dbReference type="ARBA" id="ARBA00006434"/>
    </source>
</evidence>
<feature type="transmembrane region" description="Helical" evidence="9">
    <location>
        <begin position="220"/>
        <end position="238"/>
    </location>
</feature>
<dbReference type="InterPro" id="IPR038377">
    <property type="entry name" value="Na/Glc_symporter_sf"/>
</dbReference>
<evidence type="ECO:0000256" key="6">
    <source>
        <dbReference type="ARBA" id="ARBA00022989"/>
    </source>
</evidence>
<feature type="transmembrane region" description="Helical" evidence="9">
    <location>
        <begin position="117"/>
        <end position="135"/>
    </location>
</feature>
<dbReference type="EMBL" id="JACSQO010000001">
    <property type="protein sequence ID" value="MBD7943180.1"/>
    <property type="molecule type" value="Genomic_DNA"/>
</dbReference>
<dbReference type="Pfam" id="PF00474">
    <property type="entry name" value="SSF"/>
    <property type="match status" value="1"/>
</dbReference>
<evidence type="ECO:0000256" key="7">
    <source>
        <dbReference type="ARBA" id="ARBA00023136"/>
    </source>
</evidence>
<comment type="subcellular location">
    <subcellularLocation>
        <location evidence="1">Membrane</location>
        <topology evidence="1">Multi-pass membrane protein</topology>
    </subcellularLocation>
</comment>
<feature type="transmembrane region" description="Helical" evidence="9">
    <location>
        <begin position="155"/>
        <end position="174"/>
    </location>
</feature>
<feature type="transmembrane region" description="Helical" evidence="9">
    <location>
        <begin position="72"/>
        <end position="92"/>
    </location>
</feature>
<organism evidence="10 11">
    <name type="scientific">Psychrobacillus faecigallinarum</name>
    <dbReference type="NCBI Taxonomy" id="2762235"/>
    <lineage>
        <taxon>Bacteria</taxon>
        <taxon>Bacillati</taxon>
        <taxon>Bacillota</taxon>
        <taxon>Bacilli</taxon>
        <taxon>Bacillales</taxon>
        <taxon>Bacillaceae</taxon>
        <taxon>Psychrobacillus</taxon>
    </lineage>
</organism>
<dbReference type="InterPro" id="IPR001734">
    <property type="entry name" value="Na/solute_symporter"/>
</dbReference>
<feature type="transmembrane region" description="Helical" evidence="9">
    <location>
        <begin position="355"/>
        <end position="374"/>
    </location>
</feature>
<gene>
    <name evidence="10" type="ORF">H9650_03535</name>
</gene>
<dbReference type="Gene3D" id="1.20.1730.10">
    <property type="entry name" value="Sodium/glucose cotransporter"/>
    <property type="match status" value="1"/>
</dbReference>
<feature type="transmembrane region" description="Helical" evidence="9">
    <location>
        <begin position="380"/>
        <end position="400"/>
    </location>
</feature>
<sequence>MSIYLIAVVIYLAVMALMGVYFSRNSIDTSQDFMAAGRSLPLWVMTGTLLATFVGSGTVVGGASFIYQYGPWAAIFNLSGGIFGIIVLYFIAGRVRKGEAYTVPEIIEKRFGSQARLVASILILLAYVGITAYQFTGGAYVLQITTGLPIETGAIIIAVLVIFLTVSGGLFSVAYTDALSALLIVFGFLIGLPFVLNGVGGLEGLSLNLPEQAKQWNGGLSPLQLLGYFLPLFLLILGDQNMYQRFAAAKDEKTAKNSTIGFFLGSVLVIGLTITFATAAIVMFPNITPDTAVLNMAINGLPLAIGLVVLCACVAFIITTGTSYLLSASGNIVYDLYKRYSKKEISDKKLLKMNRYVVVGLGVVAYVLAMYFPSVLAIQMYSYTMYGASVTPALLATILWKRATTTGVLSSMVVGGVSTIVWEVVLNKPFELNSVLFALPMAVITLVVVSLLTQPKENMSGILAKN</sequence>
<dbReference type="RefSeq" id="WP_144537331.1">
    <property type="nucleotide sequence ID" value="NZ_JACSQO010000001.1"/>
</dbReference>
<keyword evidence="11" id="KW-1185">Reference proteome</keyword>
<feature type="transmembrane region" description="Helical" evidence="9">
    <location>
        <begin position="407"/>
        <end position="426"/>
    </location>
</feature>
<keyword evidence="4" id="KW-1003">Cell membrane</keyword>
<evidence type="ECO:0000313" key="10">
    <source>
        <dbReference type="EMBL" id="MBD7943180.1"/>
    </source>
</evidence>
<feature type="transmembrane region" description="Helical" evidence="9">
    <location>
        <begin position="42"/>
        <end position="66"/>
    </location>
</feature>
<evidence type="ECO:0000256" key="9">
    <source>
        <dbReference type="SAM" id="Phobius"/>
    </source>
</evidence>
<accession>A0ABR8R600</accession>
<dbReference type="PANTHER" id="PTHR48086:SF7">
    <property type="entry name" value="SODIUM-SOLUTE SYMPORTER-RELATED"/>
    <property type="match status" value="1"/>
</dbReference>
<dbReference type="CDD" id="cd10322">
    <property type="entry name" value="SLC5sbd"/>
    <property type="match status" value="1"/>
</dbReference>
<comment type="caution">
    <text evidence="10">The sequence shown here is derived from an EMBL/GenBank/DDBJ whole genome shotgun (WGS) entry which is preliminary data.</text>
</comment>
<keyword evidence="5 9" id="KW-0812">Transmembrane</keyword>
<dbReference type="Proteomes" id="UP000640786">
    <property type="component" value="Unassembled WGS sequence"/>
</dbReference>
<evidence type="ECO:0000256" key="3">
    <source>
        <dbReference type="ARBA" id="ARBA00022448"/>
    </source>
</evidence>
<evidence type="ECO:0000256" key="5">
    <source>
        <dbReference type="ARBA" id="ARBA00022692"/>
    </source>
</evidence>
<evidence type="ECO:0000256" key="1">
    <source>
        <dbReference type="ARBA" id="ARBA00004141"/>
    </source>
</evidence>
<feature type="transmembrane region" description="Helical" evidence="9">
    <location>
        <begin position="432"/>
        <end position="452"/>
    </location>
</feature>
<evidence type="ECO:0000256" key="8">
    <source>
        <dbReference type="RuleBase" id="RU362091"/>
    </source>
</evidence>
<evidence type="ECO:0000313" key="11">
    <source>
        <dbReference type="Proteomes" id="UP000640786"/>
    </source>
</evidence>
<comment type="similarity">
    <text evidence="2 8">Belongs to the sodium:solute symporter (SSF) (TC 2.A.21) family.</text>
</comment>
<dbReference type="PROSITE" id="PS00456">
    <property type="entry name" value="NA_SOLUT_SYMP_1"/>
    <property type="match status" value="1"/>
</dbReference>
<feature type="transmembrane region" description="Helical" evidence="9">
    <location>
        <begin position="6"/>
        <end position="22"/>
    </location>
</feature>
<keyword evidence="3" id="KW-0813">Transport</keyword>
<proteinExistence type="inferred from homology"/>
<dbReference type="InterPro" id="IPR050277">
    <property type="entry name" value="Sodium:Solute_Symporter"/>
</dbReference>
<dbReference type="PANTHER" id="PTHR48086">
    <property type="entry name" value="SODIUM/PROLINE SYMPORTER-RELATED"/>
    <property type="match status" value="1"/>
</dbReference>